<accession>A0ABW1ZNQ0</accession>
<dbReference type="RefSeq" id="WP_224610847.1">
    <property type="nucleotide sequence ID" value="NZ_JAIQXV010000016.1"/>
</dbReference>
<dbReference type="InterPro" id="IPR027417">
    <property type="entry name" value="P-loop_NTPase"/>
</dbReference>
<protein>
    <submittedName>
        <fullName evidence="1">Uncharacterized protein</fullName>
    </submittedName>
</protein>
<dbReference type="SUPFAM" id="SSF52540">
    <property type="entry name" value="P-loop containing nucleoside triphosphate hydrolases"/>
    <property type="match status" value="1"/>
</dbReference>
<dbReference type="Proteomes" id="UP001596317">
    <property type="component" value="Unassembled WGS sequence"/>
</dbReference>
<keyword evidence="2" id="KW-1185">Reference proteome</keyword>
<name>A0ABW1ZNQ0_9DEIO</name>
<evidence type="ECO:0000313" key="2">
    <source>
        <dbReference type="Proteomes" id="UP001596317"/>
    </source>
</evidence>
<dbReference type="EMBL" id="JBHSWB010000002">
    <property type="protein sequence ID" value="MFC6662544.1"/>
    <property type="molecule type" value="Genomic_DNA"/>
</dbReference>
<gene>
    <name evidence="1" type="ORF">ACFP90_21040</name>
</gene>
<reference evidence="2" key="1">
    <citation type="journal article" date="2019" name="Int. J. Syst. Evol. Microbiol.">
        <title>The Global Catalogue of Microorganisms (GCM) 10K type strain sequencing project: providing services to taxonomists for standard genome sequencing and annotation.</title>
        <authorList>
            <consortium name="The Broad Institute Genomics Platform"/>
            <consortium name="The Broad Institute Genome Sequencing Center for Infectious Disease"/>
            <person name="Wu L."/>
            <person name="Ma J."/>
        </authorList>
    </citation>
    <scope>NUCLEOTIDE SEQUENCE [LARGE SCALE GENOMIC DNA]</scope>
    <source>
        <strain evidence="2">CCUG 63830</strain>
    </source>
</reference>
<proteinExistence type="predicted"/>
<evidence type="ECO:0000313" key="1">
    <source>
        <dbReference type="EMBL" id="MFC6662544.1"/>
    </source>
</evidence>
<comment type="caution">
    <text evidence="1">The sequence shown here is derived from an EMBL/GenBank/DDBJ whole genome shotgun (WGS) entry which is preliminary data.</text>
</comment>
<sequence length="188" mass="20941">MRVLTYRHLDPSGVEAQFEKVHAALSRGDFASADVKKLVGHPYHRAKLSDTHRLLLTFAEHAGETVCLLLEVIPWHRYEKSRFLRGARIKEGDIVVPAEQAQPTQRLPYLHPVRPVFHLLDKVLSFDDSQDAIYSAPLPLVLLGSAGSGKTALALEKVRAMSGHVLYVTLSAHLAREAQRLYTQGHAP</sequence>
<organism evidence="1 2">
    <name type="scientific">Deinococcus multiflagellatus</name>
    <dbReference type="NCBI Taxonomy" id="1656887"/>
    <lineage>
        <taxon>Bacteria</taxon>
        <taxon>Thermotogati</taxon>
        <taxon>Deinococcota</taxon>
        <taxon>Deinococci</taxon>
        <taxon>Deinococcales</taxon>
        <taxon>Deinococcaceae</taxon>
        <taxon>Deinococcus</taxon>
    </lineage>
</organism>